<dbReference type="Pfam" id="PF19348">
    <property type="entry name" value="DUF5926"/>
    <property type="match status" value="1"/>
</dbReference>
<reference evidence="2 3" key="1">
    <citation type="submission" date="2009-01" db="EMBL/GenBank/DDBJ databases">
        <authorList>
            <person name="Qin X."/>
            <person name="Bachman B."/>
            <person name="Battles P."/>
            <person name="Bell A."/>
            <person name="Bess C."/>
            <person name="Bickham C."/>
            <person name="Chaboub L."/>
            <person name="Chen D."/>
            <person name="Coyle M."/>
            <person name="Deiros D.R."/>
            <person name="Dinh H."/>
            <person name="Forbes L."/>
            <person name="Fowler G."/>
            <person name="Francisco L."/>
            <person name="Fu Q."/>
            <person name="Gubbala S."/>
            <person name="Hale W."/>
            <person name="Han Y."/>
            <person name="Hemphill L."/>
            <person name="Highlander S.K."/>
            <person name="Hirani K."/>
            <person name="Hogues M."/>
            <person name="Jackson L."/>
            <person name="Jakkamsetti A."/>
            <person name="Javaid M."/>
            <person name="Jiang H."/>
            <person name="Korchina V."/>
            <person name="Kovar C."/>
            <person name="Lara F."/>
            <person name="Lee S."/>
            <person name="Mata R."/>
            <person name="Mathew T."/>
            <person name="Moen C."/>
            <person name="Morales K."/>
            <person name="Munidasa M."/>
            <person name="Nazareth L."/>
            <person name="Ngo R."/>
            <person name="Nguyen L."/>
            <person name="Okwuonu G."/>
            <person name="Ongeri F."/>
            <person name="Patil S."/>
            <person name="Petrosino J."/>
            <person name="Pham C."/>
            <person name="Pham P."/>
            <person name="Pu L.-L."/>
            <person name="Puazo M."/>
            <person name="Raj R."/>
            <person name="Reid J."/>
            <person name="Rouhana J."/>
            <person name="Saada N."/>
            <person name="Shang Y."/>
            <person name="Simmons D."/>
            <person name="Thornton R."/>
            <person name="Warren J."/>
            <person name="Weissenberger G."/>
            <person name="Zhang J."/>
            <person name="Zhang L."/>
            <person name="Zhou C."/>
            <person name="Zhu D."/>
            <person name="Muzny D."/>
            <person name="Worley K."/>
            <person name="Gibbs R."/>
        </authorList>
    </citation>
    <scope>NUCLEOTIDE SEQUENCE [LARGE SCALE GENOMIC DNA]</scope>
    <source>
        <strain evidence="2 3">DSM 15436</strain>
    </source>
</reference>
<sequence length="294" mass="32233">MGKASRRKKVNGPVKPALPVIPHVARPFEGLSIERELIAMREIIPAATLRATLNKDYENREITFVTVLPDAATAMVRADGEVLVALQTRSRTGDNSHDLGVAVEAALDHAKRVAAGEAQPAVISVDVRVAGPRIGDIVETWGEMEIHEDLAYWLVPGSAESEEVQKAIEESASELIPTKAIPGTQYTYWHDMNKIFVRWIRDEDETLLFSALARIAAKEKLTLGHDSRFIGAFRAAGLSIPVFEFPGEVAAEDLTDAVNALEKELAAALQEKTPLSEDERRIRAGLVSRQVSLR</sequence>
<dbReference type="EMBL" id="ACFG01000004">
    <property type="protein sequence ID" value="EEH64359.1"/>
    <property type="molecule type" value="Genomic_DNA"/>
</dbReference>
<dbReference type="InterPro" id="IPR045970">
    <property type="entry name" value="DUF5926"/>
</dbReference>
<gene>
    <name evidence="2" type="ORF">HMPREF0044_0096</name>
</gene>
<dbReference type="OrthoDB" id="5512013at2"/>
<organism evidence="2 3">
    <name type="scientific">Gleimia coleocanis DSM 15436</name>
    <dbReference type="NCBI Taxonomy" id="525245"/>
    <lineage>
        <taxon>Bacteria</taxon>
        <taxon>Bacillati</taxon>
        <taxon>Actinomycetota</taxon>
        <taxon>Actinomycetes</taxon>
        <taxon>Actinomycetales</taxon>
        <taxon>Actinomycetaceae</taxon>
        <taxon>Gleimia</taxon>
    </lineage>
</organism>
<dbReference type="RefSeq" id="WP_006547093.1">
    <property type="nucleotide sequence ID" value="NZ_DS999545.1"/>
</dbReference>
<evidence type="ECO:0000259" key="1">
    <source>
        <dbReference type="Pfam" id="PF19348"/>
    </source>
</evidence>
<evidence type="ECO:0000313" key="2">
    <source>
        <dbReference type="EMBL" id="EEH64359.1"/>
    </source>
</evidence>
<dbReference type="STRING" id="525245.HMPREF0044_0096"/>
<protein>
    <recommendedName>
        <fullName evidence="1">DUF5926 domain-containing protein</fullName>
    </recommendedName>
</protein>
<dbReference type="eggNOG" id="COG3012">
    <property type="taxonomic scope" value="Bacteria"/>
</dbReference>
<dbReference type="HOGENOM" id="CLU_075039_0_0_11"/>
<evidence type="ECO:0000313" key="3">
    <source>
        <dbReference type="Proteomes" id="UP000010301"/>
    </source>
</evidence>
<dbReference type="Proteomes" id="UP000010301">
    <property type="component" value="Unassembled WGS sequence"/>
</dbReference>
<accession>C0VY56</accession>
<keyword evidence="3" id="KW-1185">Reference proteome</keyword>
<comment type="caution">
    <text evidence="2">The sequence shown here is derived from an EMBL/GenBank/DDBJ whole genome shotgun (WGS) entry which is preliminary data.</text>
</comment>
<dbReference type="AlphaFoldDB" id="C0VY56"/>
<proteinExistence type="predicted"/>
<feature type="domain" description="DUF5926" evidence="1">
    <location>
        <begin position="27"/>
        <end position="294"/>
    </location>
</feature>
<name>C0VY56_9ACTO</name>